<feature type="region of interest" description="Disordered" evidence="1">
    <location>
        <begin position="69"/>
        <end position="98"/>
    </location>
</feature>
<reference evidence="2" key="1">
    <citation type="journal article" date="2022" name="bioRxiv">
        <title>Sequencing and chromosome-scale assembly of the giantPleurodeles waltlgenome.</title>
        <authorList>
            <person name="Brown T."/>
            <person name="Elewa A."/>
            <person name="Iarovenko S."/>
            <person name="Subramanian E."/>
            <person name="Araus A.J."/>
            <person name="Petzold A."/>
            <person name="Susuki M."/>
            <person name="Suzuki K.-i.T."/>
            <person name="Hayashi T."/>
            <person name="Toyoda A."/>
            <person name="Oliveira C."/>
            <person name="Osipova E."/>
            <person name="Leigh N.D."/>
            <person name="Simon A."/>
            <person name="Yun M.H."/>
        </authorList>
    </citation>
    <scope>NUCLEOTIDE SEQUENCE</scope>
    <source>
        <strain evidence="2">20211129_DDA</strain>
        <tissue evidence="2">Liver</tissue>
    </source>
</reference>
<dbReference type="Proteomes" id="UP001066276">
    <property type="component" value="Chromosome 10"/>
</dbReference>
<evidence type="ECO:0000313" key="2">
    <source>
        <dbReference type="EMBL" id="KAJ1095644.1"/>
    </source>
</evidence>
<proteinExistence type="predicted"/>
<feature type="region of interest" description="Disordered" evidence="1">
    <location>
        <begin position="1"/>
        <end position="40"/>
    </location>
</feature>
<dbReference type="AlphaFoldDB" id="A0AAV7LZ60"/>
<feature type="compositionally biased region" description="Basic and acidic residues" evidence="1">
    <location>
        <begin position="15"/>
        <end position="26"/>
    </location>
</feature>
<accession>A0AAV7LZ60</accession>
<gene>
    <name evidence="2" type="ORF">NDU88_000803</name>
</gene>
<keyword evidence="3" id="KW-1185">Reference proteome</keyword>
<evidence type="ECO:0000313" key="3">
    <source>
        <dbReference type="Proteomes" id="UP001066276"/>
    </source>
</evidence>
<organism evidence="2 3">
    <name type="scientific">Pleurodeles waltl</name>
    <name type="common">Iberian ribbed newt</name>
    <dbReference type="NCBI Taxonomy" id="8319"/>
    <lineage>
        <taxon>Eukaryota</taxon>
        <taxon>Metazoa</taxon>
        <taxon>Chordata</taxon>
        <taxon>Craniata</taxon>
        <taxon>Vertebrata</taxon>
        <taxon>Euteleostomi</taxon>
        <taxon>Amphibia</taxon>
        <taxon>Batrachia</taxon>
        <taxon>Caudata</taxon>
        <taxon>Salamandroidea</taxon>
        <taxon>Salamandridae</taxon>
        <taxon>Pleurodelinae</taxon>
        <taxon>Pleurodeles</taxon>
    </lineage>
</organism>
<comment type="caution">
    <text evidence="2">The sequence shown here is derived from an EMBL/GenBank/DDBJ whole genome shotgun (WGS) entry which is preliminary data.</text>
</comment>
<feature type="compositionally biased region" description="Basic and acidic residues" evidence="1">
    <location>
        <begin position="69"/>
        <end position="87"/>
    </location>
</feature>
<name>A0AAV7LZ60_PLEWA</name>
<sequence>MGEEGDSAAKLRRGANREQKTMDPRKMRLRGTSASAKVTPVPVDVEACAAPDMREEGDSAARQRREIVFQRNRDGRKGEGSRREKACNSEAAKNYSNREKNWSKGAIGDRVIENTVLQKDT</sequence>
<evidence type="ECO:0000256" key="1">
    <source>
        <dbReference type="SAM" id="MobiDB-lite"/>
    </source>
</evidence>
<dbReference type="EMBL" id="JANPWB010000014">
    <property type="protein sequence ID" value="KAJ1095644.1"/>
    <property type="molecule type" value="Genomic_DNA"/>
</dbReference>
<protein>
    <submittedName>
        <fullName evidence="2">Uncharacterized protein</fullName>
    </submittedName>
</protein>